<organism evidence="1 2">
    <name type="scientific">Pseudomonas juntendi</name>
    <dbReference type="NCBI Taxonomy" id="2666183"/>
    <lineage>
        <taxon>Bacteria</taxon>
        <taxon>Pseudomonadati</taxon>
        <taxon>Pseudomonadota</taxon>
        <taxon>Gammaproteobacteria</taxon>
        <taxon>Pseudomonadales</taxon>
        <taxon>Pseudomonadaceae</taxon>
        <taxon>Pseudomonas</taxon>
    </lineage>
</organism>
<protein>
    <submittedName>
        <fullName evidence="1">Uncharacterized protein</fullName>
    </submittedName>
</protein>
<reference evidence="1 2" key="1">
    <citation type="submission" date="2020-07" db="EMBL/GenBank/DDBJ databases">
        <title>Diversity of carbapenemase encoding genes among Pseudomonas putida group clinical isolates in a tertiary Brazilian hospital.</title>
        <authorList>
            <person name="Alberto-Lei F."/>
            <person name="Nodari C.S."/>
            <person name="Streling A.P."/>
            <person name="Paulino J.T."/>
            <person name="Bessa-Neto F.O."/>
            <person name="Cayo R."/>
            <person name="Gales A.C."/>
        </authorList>
    </citation>
    <scope>NUCLEOTIDE SEQUENCE [LARGE SCALE GENOMIC DNA]</scope>
    <source>
        <strain evidence="1 2">11213</strain>
    </source>
</reference>
<evidence type="ECO:0000313" key="2">
    <source>
        <dbReference type="Proteomes" id="UP000577346"/>
    </source>
</evidence>
<proteinExistence type="predicted"/>
<comment type="caution">
    <text evidence="1">The sequence shown here is derived from an EMBL/GenBank/DDBJ whole genome shotgun (WGS) entry which is preliminary data.</text>
</comment>
<dbReference type="EMBL" id="JACGDA010000016">
    <property type="protein sequence ID" value="MBA6147927.1"/>
    <property type="molecule type" value="Genomic_DNA"/>
</dbReference>
<evidence type="ECO:0000313" key="1">
    <source>
        <dbReference type="EMBL" id="MBA6147927.1"/>
    </source>
</evidence>
<sequence length="196" mass="21636">MIIKGNIYDRLSQRSEAAEALARQDAEEVRIAAEAAVEVLRQPPALVMDAENNALRIAGLNLLMPQGFAFRDINTTLEFAGCHVQFDARRRRAPEGLELNKAVELFTNELRKSHSEIDLVRQVSTALAGHPAISLDYQFNVGQERRHGRSVCTIIVSADGNGREWFSASTVIDPSKSQLADWLIAFDAMLAGMTAE</sequence>
<gene>
    <name evidence="1" type="ORF">H4C15_10435</name>
</gene>
<dbReference type="Proteomes" id="UP000577346">
    <property type="component" value="Unassembled WGS sequence"/>
</dbReference>
<dbReference type="RefSeq" id="WP_082414709.1">
    <property type="nucleotide sequence ID" value="NZ_JACGDA010000016.1"/>
</dbReference>
<accession>A0A7W2QYV6</accession>
<dbReference type="Gene3D" id="3.40.1000.10">
    <property type="entry name" value="Mog1/PsbP, alpha/beta/alpha sandwich"/>
    <property type="match status" value="1"/>
</dbReference>
<name>A0A7W2QYV6_9PSED</name>
<dbReference type="AlphaFoldDB" id="A0A7W2QYV6"/>